<keyword evidence="2" id="KW-1185">Reference proteome</keyword>
<evidence type="ECO:0000313" key="2">
    <source>
        <dbReference type="Proteomes" id="UP001234297"/>
    </source>
</evidence>
<sequence length="326" mass="35765">MLPARNVLQQHYINNYGGCLVGHGQGGAGASSPKLKCTFGSDPTISLMAEDESRASSSSRHIQEEKEEGEEEGEERDVGWLQLGIGGHASRELRIDHSMESSSQRGGLIELDLFSHKNHTAPTAPSFHVTNYQGPLPIPHTASASTSSAIAAAAAMPLYLPHPRSTLSFRQPLPSVAWDYRQASSSSTPYYPHPYMMGPPPVADAGPSSGVRVVDVPLRRQSGIWFVLQASQIQGKEPFLPQIPKSYLRIKDGRMTVRLLMKYLANKMGLNNESEVEITCKGQQLLPFLTLQHVRDNIWCSRDPVTLLPDSTSSDHVMVLHYGRSS</sequence>
<name>A0ACC2LLU8_PERAE</name>
<dbReference type="EMBL" id="CM056816">
    <property type="protein sequence ID" value="KAJ8634067.1"/>
    <property type="molecule type" value="Genomic_DNA"/>
</dbReference>
<accession>A0ACC2LLU8</accession>
<proteinExistence type="predicted"/>
<reference evidence="1 2" key="1">
    <citation type="journal article" date="2022" name="Hortic Res">
        <title>A haplotype resolved chromosomal level avocado genome allows analysis of novel avocado genes.</title>
        <authorList>
            <person name="Nath O."/>
            <person name="Fletcher S.J."/>
            <person name="Hayward A."/>
            <person name="Shaw L.M."/>
            <person name="Masouleh A.K."/>
            <person name="Furtado A."/>
            <person name="Henry R.J."/>
            <person name="Mitter N."/>
        </authorList>
    </citation>
    <scope>NUCLEOTIDE SEQUENCE [LARGE SCALE GENOMIC DNA]</scope>
    <source>
        <strain evidence="2">cv. Hass</strain>
    </source>
</reference>
<comment type="caution">
    <text evidence="1">The sequence shown here is derived from an EMBL/GenBank/DDBJ whole genome shotgun (WGS) entry which is preliminary data.</text>
</comment>
<organism evidence="1 2">
    <name type="scientific">Persea americana</name>
    <name type="common">Avocado</name>
    <dbReference type="NCBI Taxonomy" id="3435"/>
    <lineage>
        <taxon>Eukaryota</taxon>
        <taxon>Viridiplantae</taxon>
        <taxon>Streptophyta</taxon>
        <taxon>Embryophyta</taxon>
        <taxon>Tracheophyta</taxon>
        <taxon>Spermatophyta</taxon>
        <taxon>Magnoliopsida</taxon>
        <taxon>Magnoliidae</taxon>
        <taxon>Laurales</taxon>
        <taxon>Lauraceae</taxon>
        <taxon>Persea</taxon>
    </lineage>
</organism>
<evidence type="ECO:0000313" key="1">
    <source>
        <dbReference type="EMBL" id="KAJ8634067.1"/>
    </source>
</evidence>
<gene>
    <name evidence="1" type="ORF">MRB53_027403</name>
</gene>
<protein>
    <submittedName>
        <fullName evidence="1">Uncharacterized protein</fullName>
    </submittedName>
</protein>
<dbReference type="Proteomes" id="UP001234297">
    <property type="component" value="Chromosome 8"/>
</dbReference>